<accession>D9SJF3</accession>
<organism evidence="2 3">
    <name type="scientific">Gallionella capsiferriformans (strain ES-2)</name>
    <name type="common">Gallionella ferruginea capsiferriformans (strain ES-2)</name>
    <dbReference type="NCBI Taxonomy" id="395494"/>
    <lineage>
        <taxon>Bacteria</taxon>
        <taxon>Pseudomonadati</taxon>
        <taxon>Pseudomonadota</taxon>
        <taxon>Betaproteobacteria</taxon>
        <taxon>Nitrosomonadales</taxon>
        <taxon>Gallionellaceae</taxon>
        <taxon>Gallionella</taxon>
    </lineage>
</organism>
<sequence length="54" mass="5719">MNLIVSIQYLSSKLSGRGAQPSRGKSAKKPAAKKDVARAQSSESRLGQKLDTCA</sequence>
<feature type="region of interest" description="Disordered" evidence="1">
    <location>
        <begin position="14"/>
        <end position="54"/>
    </location>
</feature>
<name>D9SJF3_GALCS</name>
<dbReference type="AlphaFoldDB" id="D9SJF3"/>
<evidence type="ECO:0000313" key="3">
    <source>
        <dbReference type="Proteomes" id="UP000001235"/>
    </source>
</evidence>
<dbReference type="EMBL" id="CP002159">
    <property type="protein sequence ID" value="ADL56341.1"/>
    <property type="molecule type" value="Genomic_DNA"/>
</dbReference>
<proteinExistence type="predicted"/>
<dbReference type="KEGG" id="gca:Galf_2339"/>
<dbReference type="Proteomes" id="UP000001235">
    <property type="component" value="Chromosome"/>
</dbReference>
<protein>
    <submittedName>
        <fullName evidence="2">Uncharacterized protein</fullName>
    </submittedName>
</protein>
<keyword evidence="3" id="KW-1185">Reference proteome</keyword>
<reference evidence="2 3" key="1">
    <citation type="submission" date="2010-08" db="EMBL/GenBank/DDBJ databases">
        <title>Complete sequence of Gallionella capsiferriformans ES-2.</title>
        <authorList>
            <consortium name="US DOE Joint Genome Institute"/>
            <person name="Lucas S."/>
            <person name="Copeland A."/>
            <person name="Lapidus A."/>
            <person name="Cheng J.-F."/>
            <person name="Bruce D."/>
            <person name="Goodwin L."/>
            <person name="Pitluck S."/>
            <person name="Chertkov O."/>
            <person name="Davenport K.W."/>
            <person name="Detter J.C."/>
            <person name="Han C."/>
            <person name="Tapia R."/>
            <person name="Land M."/>
            <person name="Hauser L."/>
            <person name="Chang Y.-J."/>
            <person name="Jeffries C."/>
            <person name="Kyrpides N."/>
            <person name="Ivanova N."/>
            <person name="Mikhailova N."/>
            <person name="Shelobolina E.S."/>
            <person name="Picardal F."/>
            <person name="Roden E."/>
            <person name="Emerson D."/>
            <person name="Woyke T."/>
        </authorList>
    </citation>
    <scope>NUCLEOTIDE SEQUENCE [LARGE SCALE GENOMIC DNA]</scope>
    <source>
        <strain evidence="2 3">ES-2</strain>
    </source>
</reference>
<dbReference type="RefSeq" id="WP_013294264.1">
    <property type="nucleotide sequence ID" value="NC_014394.1"/>
</dbReference>
<evidence type="ECO:0000313" key="2">
    <source>
        <dbReference type="EMBL" id="ADL56341.1"/>
    </source>
</evidence>
<dbReference type="HOGENOM" id="CLU_3043762_0_0_4"/>
<gene>
    <name evidence="2" type="ordered locus">Galf_2339</name>
</gene>
<evidence type="ECO:0000256" key="1">
    <source>
        <dbReference type="SAM" id="MobiDB-lite"/>
    </source>
</evidence>